<dbReference type="EMBL" id="QGQD01000061">
    <property type="protein sequence ID" value="TLC99949.1"/>
    <property type="molecule type" value="Genomic_DNA"/>
</dbReference>
<accession>A0A4U8Q530</accession>
<proteinExistence type="predicted"/>
<dbReference type="Proteomes" id="UP000306509">
    <property type="component" value="Unassembled WGS sequence"/>
</dbReference>
<evidence type="ECO:0000313" key="3">
    <source>
        <dbReference type="Proteomes" id="UP000306509"/>
    </source>
</evidence>
<dbReference type="OrthoDB" id="1644899at2"/>
<feature type="transmembrane region" description="Helical" evidence="1">
    <location>
        <begin position="106"/>
        <end position="126"/>
    </location>
</feature>
<keyword evidence="1" id="KW-1133">Transmembrane helix</keyword>
<comment type="caution">
    <text evidence="2">The sequence shown here is derived from an EMBL/GenBank/DDBJ whole genome shotgun (WGS) entry which is preliminary data.</text>
</comment>
<evidence type="ECO:0000313" key="2">
    <source>
        <dbReference type="EMBL" id="TLC99949.1"/>
    </source>
</evidence>
<feature type="transmembrane region" description="Helical" evidence="1">
    <location>
        <begin position="138"/>
        <end position="157"/>
    </location>
</feature>
<feature type="transmembrane region" description="Helical" evidence="1">
    <location>
        <begin position="12"/>
        <end position="31"/>
    </location>
</feature>
<feature type="transmembrane region" description="Helical" evidence="1">
    <location>
        <begin position="169"/>
        <end position="188"/>
    </location>
</feature>
<feature type="transmembrane region" description="Helical" evidence="1">
    <location>
        <begin position="76"/>
        <end position="94"/>
    </location>
</feature>
<dbReference type="AlphaFoldDB" id="A0A4U8Q530"/>
<organism evidence="2 3">
    <name type="scientific">Robinsoniella peoriensis</name>
    <dbReference type="NCBI Taxonomy" id="180332"/>
    <lineage>
        <taxon>Bacteria</taxon>
        <taxon>Bacillati</taxon>
        <taxon>Bacillota</taxon>
        <taxon>Clostridia</taxon>
        <taxon>Lachnospirales</taxon>
        <taxon>Lachnospiraceae</taxon>
        <taxon>Robinsoniella</taxon>
    </lineage>
</organism>
<reference evidence="2 3" key="1">
    <citation type="journal article" date="2019" name="Anaerobe">
        <title>Detection of Robinsoniella peoriensis in multiple bone samples of a trauma patient.</title>
        <authorList>
            <person name="Schrottner P."/>
            <person name="Hartwich K."/>
            <person name="Bunk B."/>
            <person name="Schober I."/>
            <person name="Helbig S."/>
            <person name="Rudolph W.W."/>
            <person name="Gunzer F."/>
        </authorList>
    </citation>
    <scope>NUCLEOTIDE SEQUENCE [LARGE SCALE GENOMIC DNA]</scope>
    <source>
        <strain evidence="2 3">DSM 106044</strain>
    </source>
</reference>
<dbReference type="STRING" id="180332.GCA_000797495_00970"/>
<keyword evidence="3" id="KW-1185">Reference proteome</keyword>
<gene>
    <name evidence="2" type="ORF">DSM106044_03251</name>
</gene>
<keyword evidence="1" id="KW-0472">Membrane</keyword>
<feature type="transmembrane region" description="Helical" evidence="1">
    <location>
        <begin position="37"/>
        <end position="55"/>
    </location>
</feature>
<keyword evidence="1" id="KW-0812">Transmembrane</keyword>
<sequence>MKRVFGKIEIAFDILYLLSALIMGIFLLMVSASKLHMLAGIMALILVIGDSFHLLPRIRVIISKNEKALRTALGRGKQITSVSMTVFYLLLWQIGLQISNISVLPFWNYIIYVLAVLRIALCLLPWNRWTDAQPPVKWGIYRNIPFFVMGLMVSILFFVNRNVIASVHYMWLAILLSFSFYLPVVLFANRNPKIGMLMLPKTGCYLWIIGMCLFL</sequence>
<evidence type="ECO:0000256" key="1">
    <source>
        <dbReference type="SAM" id="Phobius"/>
    </source>
</evidence>
<dbReference type="RefSeq" id="WP_044295257.1">
    <property type="nucleotide sequence ID" value="NZ_CABMJZ010000046.1"/>
</dbReference>
<name>A0A4U8Q530_9FIRM</name>
<protein>
    <submittedName>
        <fullName evidence="2">Uncharacterized protein</fullName>
    </submittedName>
</protein>